<evidence type="ECO:0000313" key="2">
    <source>
        <dbReference type="EMBL" id="GAA1832055.1"/>
    </source>
</evidence>
<dbReference type="Gene3D" id="3.40.50.150">
    <property type="entry name" value="Vaccinia Virus protein VP39"/>
    <property type="match status" value="1"/>
</dbReference>
<dbReference type="Proteomes" id="UP001500218">
    <property type="component" value="Unassembled WGS sequence"/>
</dbReference>
<sequence length="275" mass="29100">MVEEVASGTAELVPDNERRQGWTLLVDGVPQSYVDLDDPRHLEFEYVRRLAAAVDAVAPAGTPIRALHLGGGAFTLPRYIAATRPGSGQLVVERDATLAALVRRVLPLPRRGGVRVREGDARAVVEALPENRFDLIIGDVYAGAQMPRTVASVEFAAEVARVLSPTGWYAVNVADLPPLTFSKVQAATLGAVFPDVAVLAEPGMLRGRRYGNVALVASAAPASLPVDRLAAAARRDPFPGRVLHGADLATFVAGARPVRDGAAKDSPVPPPSIFR</sequence>
<accession>A0ABP4YVB7</accession>
<proteinExistence type="predicted"/>
<dbReference type="SUPFAM" id="SSF53335">
    <property type="entry name" value="S-adenosyl-L-methionine-dependent methyltransferases"/>
    <property type="match status" value="1"/>
</dbReference>
<dbReference type="PANTHER" id="PTHR43317:SF1">
    <property type="entry name" value="THERMOSPERMINE SYNTHASE ACAULIS5"/>
    <property type="match status" value="1"/>
</dbReference>
<dbReference type="EMBL" id="BAAALT010000272">
    <property type="protein sequence ID" value="GAA1832055.1"/>
    <property type="molecule type" value="Genomic_DNA"/>
</dbReference>
<organism evidence="2 3">
    <name type="scientific">Luedemannella flava</name>
    <dbReference type="NCBI Taxonomy" id="349316"/>
    <lineage>
        <taxon>Bacteria</taxon>
        <taxon>Bacillati</taxon>
        <taxon>Actinomycetota</taxon>
        <taxon>Actinomycetes</taxon>
        <taxon>Micromonosporales</taxon>
        <taxon>Micromonosporaceae</taxon>
        <taxon>Luedemannella</taxon>
    </lineage>
</organism>
<keyword evidence="3" id="KW-1185">Reference proteome</keyword>
<dbReference type="CDD" id="cd02440">
    <property type="entry name" value="AdoMet_MTases"/>
    <property type="match status" value="1"/>
</dbReference>
<gene>
    <name evidence="2" type="ORF">GCM10009682_58240</name>
</gene>
<name>A0ABP4YVB7_9ACTN</name>
<comment type="caution">
    <text evidence="2">The sequence shown here is derived from an EMBL/GenBank/DDBJ whole genome shotgun (WGS) entry which is preliminary data.</text>
</comment>
<evidence type="ECO:0000313" key="3">
    <source>
        <dbReference type="Proteomes" id="UP001500218"/>
    </source>
</evidence>
<dbReference type="NCBIfam" id="NF037959">
    <property type="entry name" value="MFS_SpdSyn"/>
    <property type="match status" value="1"/>
</dbReference>
<dbReference type="InterPro" id="IPR029063">
    <property type="entry name" value="SAM-dependent_MTases_sf"/>
</dbReference>
<protein>
    <submittedName>
        <fullName evidence="2">Fused MFS/spermidine synthase</fullName>
    </submittedName>
</protein>
<dbReference type="PANTHER" id="PTHR43317">
    <property type="entry name" value="THERMOSPERMINE SYNTHASE ACAULIS5"/>
    <property type="match status" value="1"/>
</dbReference>
<keyword evidence="1" id="KW-0620">Polyamine biosynthesis</keyword>
<evidence type="ECO:0000256" key="1">
    <source>
        <dbReference type="ARBA" id="ARBA00023115"/>
    </source>
</evidence>
<reference evidence="3" key="1">
    <citation type="journal article" date="2019" name="Int. J. Syst. Evol. Microbiol.">
        <title>The Global Catalogue of Microorganisms (GCM) 10K type strain sequencing project: providing services to taxonomists for standard genome sequencing and annotation.</title>
        <authorList>
            <consortium name="The Broad Institute Genomics Platform"/>
            <consortium name="The Broad Institute Genome Sequencing Center for Infectious Disease"/>
            <person name="Wu L."/>
            <person name="Ma J."/>
        </authorList>
    </citation>
    <scope>NUCLEOTIDE SEQUENCE [LARGE SCALE GENOMIC DNA]</scope>
    <source>
        <strain evidence="3">JCM 13250</strain>
    </source>
</reference>